<proteinExistence type="predicted"/>
<dbReference type="EMBL" id="JPGK01000003">
    <property type="protein sequence ID" value="KGA94290.1"/>
    <property type="molecule type" value="Genomic_DNA"/>
</dbReference>
<reference evidence="2 3" key="1">
    <citation type="submission" date="2014-06" db="EMBL/GenBank/DDBJ databases">
        <title>Draft genome sequence of iron oxidizing acidophile Leptospirillum ferriphilum DSM14647.</title>
        <authorList>
            <person name="Cardenas J.P."/>
            <person name="Lazcano M."/>
            <person name="Ossandon F.J."/>
            <person name="Corbett M."/>
            <person name="Holmes D.S."/>
            <person name="Watkin E."/>
        </authorList>
    </citation>
    <scope>NUCLEOTIDE SEQUENCE [LARGE SCALE GENOMIC DNA]</scope>
    <source>
        <strain evidence="2 3">DSM 14647</strain>
    </source>
</reference>
<dbReference type="AlphaFoldDB" id="A0A094WCQ1"/>
<evidence type="ECO:0000313" key="3">
    <source>
        <dbReference type="Proteomes" id="UP000029452"/>
    </source>
</evidence>
<protein>
    <submittedName>
        <fullName evidence="2">Uncharacterized protein</fullName>
    </submittedName>
</protein>
<organism evidence="2 3">
    <name type="scientific">Leptospirillum ferriphilum</name>
    <dbReference type="NCBI Taxonomy" id="178606"/>
    <lineage>
        <taxon>Bacteria</taxon>
        <taxon>Pseudomonadati</taxon>
        <taxon>Nitrospirota</taxon>
        <taxon>Nitrospiria</taxon>
        <taxon>Nitrospirales</taxon>
        <taxon>Nitrospiraceae</taxon>
        <taxon>Leptospirillum</taxon>
    </lineage>
</organism>
<feature type="region of interest" description="Disordered" evidence="1">
    <location>
        <begin position="1"/>
        <end position="48"/>
    </location>
</feature>
<evidence type="ECO:0000256" key="1">
    <source>
        <dbReference type="SAM" id="MobiDB-lite"/>
    </source>
</evidence>
<comment type="caution">
    <text evidence="2">The sequence shown here is derived from an EMBL/GenBank/DDBJ whole genome shotgun (WGS) entry which is preliminary data.</text>
</comment>
<accession>A0A094WCQ1</accession>
<feature type="compositionally biased region" description="Basic and acidic residues" evidence="1">
    <location>
        <begin position="38"/>
        <end position="48"/>
    </location>
</feature>
<name>A0A094WCQ1_9BACT</name>
<dbReference type="Proteomes" id="UP000029452">
    <property type="component" value="Unassembled WGS sequence"/>
</dbReference>
<evidence type="ECO:0000313" key="2">
    <source>
        <dbReference type="EMBL" id="KGA94290.1"/>
    </source>
</evidence>
<gene>
    <name evidence="2" type="ORF">LptCag_1053</name>
</gene>
<feature type="compositionally biased region" description="Basic and acidic residues" evidence="1">
    <location>
        <begin position="16"/>
        <end position="25"/>
    </location>
</feature>
<sequence>MSREAQSFGDVSGFETDVKRIDKTSGETWGQLSAKGACRKDDRPDLPI</sequence>